<dbReference type="RefSeq" id="WP_149235284.1">
    <property type="nucleotide sequence ID" value="NZ_JALJXJ010000026.1"/>
</dbReference>
<feature type="compositionally biased region" description="Basic and acidic residues" evidence="6">
    <location>
        <begin position="283"/>
        <end position="293"/>
    </location>
</feature>
<name>A0A5A9G2Z7_AZOLI</name>
<feature type="compositionally biased region" description="Polar residues" evidence="6">
    <location>
        <begin position="327"/>
        <end position="345"/>
    </location>
</feature>
<dbReference type="EMBL" id="VTTN01000026">
    <property type="protein sequence ID" value="KAA0588940.1"/>
    <property type="molecule type" value="Genomic_DNA"/>
</dbReference>
<dbReference type="GO" id="GO:0030288">
    <property type="term" value="C:outer membrane-bounded periplasmic space"/>
    <property type="evidence" value="ECO:0007669"/>
    <property type="project" value="InterPro"/>
</dbReference>
<dbReference type="OrthoDB" id="1110708at2"/>
<dbReference type="PANTHER" id="PTHR41164">
    <property type="entry name" value="CURLI PRODUCTION ASSEMBLY/TRANSPORT COMPONENT CSGG"/>
    <property type="match status" value="1"/>
</dbReference>
<dbReference type="Proteomes" id="UP000324927">
    <property type="component" value="Unassembled WGS sequence"/>
</dbReference>
<organism evidence="8 9">
    <name type="scientific">Azospirillum lipoferum</name>
    <dbReference type="NCBI Taxonomy" id="193"/>
    <lineage>
        <taxon>Bacteria</taxon>
        <taxon>Pseudomonadati</taxon>
        <taxon>Pseudomonadota</taxon>
        <taxon>Alphaproteobacteria</taxon>
        <taxon>Rhodospirillales</taxon>
        <taxon>Azospirillaceae</taxon>
        <taxon>Azospirillum</taxon>
    </lineage>
</organism>
<dbReference type="AlphaFoldDB" id="A0A5A9G2Z7"/>
<evidence type="ECO:0000313" key="9">
    <source>
        <dbReference type="Proteomes" id="UP000324927"/>
    </source>
</evidence>
<evidence type="ECO:0000256" key="4">
    <source>
        <dbReference type="ARBA" id="ARBA00023139"/>
    </source>
</evidence>
<dbReference type="Gene3D" id="3.40.50.10610">
    <property type="entry name" value="ABC-type transport auxiliary lipoprotein component"/>
    <property type="match status" value="2"/>
</dbReference>
<dbReference type="InterPro" id="IPR005534">
    <property type="entry name" value="Curli_assmbl/transp-comp_CsgG"/>
</dbReference>
<evidence type="ECO:0000256" key="6">
    <source>
        <dbReference type="SAM" id="MobiDB-lite"/>
    </source>
</evidence>
<dbReference type="PROSITE" id="PS51257">
    <property type="entry name" value="PROKAR_LIPOPROTEIN"/>
    <property type="match status" value="1"/>
</dbReference>
<proteinExistence type="predicted"/>
<evidence type="ECO:0000256" key="2">
    <source>
        <dbReference type="ARBA" id="ARBA00022729"/>
    </source>
</evidence>
<feature type="chain" id="PRO_5022812161" evidence="7">
    <location>
        <begin position="23"/>
        <end position="357"/>
    </location>
</feature>
<accession>A0A5A9G2Z7</accession>
<dbReference type="Pfam" id="PF03783">
    <property type="entry name" value="CsgG"/>
    <property type="match status" value="1"/>
</dbReference>
<keyword evidence="4" id="KW-0564">Palmitate</keyword>
<evidence type="ECO:0000256" key="3">
    <source>
        <dbReference type="ARBA" id="ARBA00023136"/>
    </source>
</evidence>
<keyword evidence="1" id="KW-1003">Cell membrane</keyword>
<keyword evidence="2 7" id="KW-0732">Signal</keyword>
<feature type="region of interest" description="Disordered" evidence="6">
    <location>
        <begin position="283"/>
        <end position="357"/>
    </location>
</feature>
<comment type="caution">
    <text evidence="8">The sequence shown here is derived from an EMBL/GenBank/DDBJ whole genome shotgun (WGS) entry which is preliminary data.</text>
</comment>
<evidence type="ECO:0000313" key="8">
    <source>
        <dbReference type="EMBL" id="KAA0588940.1"/>
    </source>
</evidence>
<keyword evidence="9" id="KW-1185">Reference proteome</keyword>
<sequence length="357" mass="38710">MRIVPLLLAGACLLLGACSATRPETAFSETPRLEPKTAMLDDLLALPPPVRQLTVAVYNFEDLTGQNKPNETFSEYSRAVTQGGATILVNALERAGRRSWFRVAERRGLPALLQERQIIRSMRETYGGGSQALPPLTYAGILLEGGIVGYDSNTLTGGFGARFLGVGGDTQYRRDTVTVYLRAVSVQNGEVLKSVNTTKTVYSVLLHGDAFRYVGFNKLLEIEGGVTTNEPVQLAVKQAIEKAVYTLVMEGVLDGYWEFRGPEAQPFIDRYLEERDGIVERTRMQATPEDLRAEPQPVTVPPPESRTPTGSAANGERSMVPPVGSPQAPQGGQTFILPTTPNPSGLPQVPSVPPTAR</sequence>
<protein>
    <submittedName>
        <fullName evidence="8">Curli production assembly protein CsgG</fullName>
    </submittedName>
</protein>
<evidence type="ECO:0000256" key="7">
    <source>
        <dbReference type="SAM" id="SignalP"/>
    </source>
</evidence>
<keyword evidence="5" id="KW-0449">Lipoprotein</keyword>
<evidence type="ECO:0000256" key="5">
    <source>
        <dbReference type="ARBA" id="ARBA00023288"/>
    </source>
</evidence>
<evidence type="ECO:0000256" key="1">
    <source>
        <dbReference type="ARBA" id="ARBA00022475"/>
    </source>
</evidence>
<feature type="signal peptide" evidence="7">
    <location>
        <begin position="1"/>
        <end position="22"/>
    </location>
</feature>
<keyword evidence="3" id="KW-0472">Membrane</keyword>
<gene>
    <name evidence="8" type="ORF">FZ942_33015</name>
</gene>
<dbReference type="PANTHER" id="PTHR41164:SF1">
    <property type="entry name" value="CURLI PRODUCTION ASSEMBLY_TRANSPORT COMPONENT CSGG"/>
    <property type="match status" value="1"/>
</dbReference>
<reference evidence="8 9" key="1">
    <citation type="submission" date="2019-08" db="EMBL/GenBank/DDBJ databases">
        <authorList>
            <person name="Grouzdev D."/>
            <person name="Tikhonova E."/>
            <person name="Kravchenko I."/>
        </authorList>
    </citation>
    <scope>NUCLEOTIDE SEQUENCE [LARGE SCALE GENOMIC DNA]</scope>
    <source>
        <strain evidence="8 9">59b</strain>
    </source>
</reference>